<name>A0A670YVB4_PSETE</name>
<feature type="transmembrane region" description="Helical" evidence="1">
    <location>
        <begin position="125"/>
        <end position="144"/>
    </location>
</feature>
<keyword evidence="3" id="KW-1185">Reference proteome</keyword>
<evidence type="ECO:0000256" key="1">
    <source>
        <dbReference type="SAM" id="Phobius"/>
    </source>
</evidence>
<dbReference type="Ensembl" id="ENSPTXT00000015344.1">
    <property type="protein sequence ID" value="ENSPTXP00000014879.1"/>
    <property type="gene ID" value="ENSPTXG00000010285.1"/>
</dbReference>
<keyword evidence="1" id="KW-0812">Transmembrane</keyword>
<reference evidence="2" key="2">
    <citation type="submission" date="2025-09" db="UniProtKB">
        <authorList>
            <consortium name="Ensembl"/>
        </authorList>
    </citation>
    <scope>IDENTIFICATION</scope>
</reference>
<dbReference type="Proteomes" id="UP000472273">
    <property type="component" value="Unplaced"/>
</dbReference>
<keyword evidence="1" id="KW-1133">Transmembrane helix</keyword>
<evidence type="ECO:0000313" key="3">
    <source>
        <dbReference type="Proteomes" id="UP000472273"/>
    </source>
</evidence>
<protein>
    <submittedName>
        <fullName evidence="2">Uncharacterized protein</fullName>
    </submittedName>
</protein>
<organism evidence="2 3">
    <name type="scientific">Pseudonaja textilis</name>
    <name type="common">Eastern brown snake</name>
    <dbReference type="NCBI Taxonomy" id="8673"/>
    <lineage>
        <taxon>Eukaryota</taxon>
        <taxon>Metazoa</taxon>
        <taxon>Chordata</taxon>
        <taxon>Craniata</taxon>
        <taxon>Vertebrata</taxon>
        <taxon>Euteleostomi</taxon>
        <taxon>Lepidosauria</taxon>
        <taxon>Squamata</taxon>
        <taxon>Bifurcata</taxon>
        <taxon>Unidentata</taxon>
        <taxon>Episquamata</taxon>
        <taxon>Toxicofera</taxon>
        <taxon>Serpentes</taxon>
        <taxon>Colubroidea</taxon>
        <taxon>Elapidae</taxon>
        <taxon>Hydrophiinae</taxon>
        <taxon>Pseudonaja</taxon>
    </lineage>
</organism>
<reference evidence="2" key="1">
    <citation type="submission" date="2025-08" db="UniProtKB">
        <authorList>
            <consortium name="Ensembl"/>
        </authorList>
    </citation>
    <scope>IDENTIFICATION</scope>
</reference>
<accession>A0A670YVB4</accession>
<dbReference type="AlphaFoldDB" id="A0A670YVB4"/>
<evidence type="ECO:0000313" key="2">
    <source>
        <dbReference type="Ensembl" id="ENSPTXP00000014879.1"/>
    </source>
</evidence>
<sequence>MHWDYLFSAVEQKSPRTPFTTLMPSGLGPWMFSLDKEGPCRLGLDLRAQSGGRVGWKTFMDSQLIVTSALFVVTSLSDSLPGCLLLVSHSHRQCCRGCCGFCANKAASWRETADAPLTLPPSLPFLLPFFYPSFYKVVFYYVIFYKI</sequence>
<proteinExistence type="predicted"/>
<keyword evidence="1" id="KW-0472">Membrane</keyword>